<dbReference type="RefSeq" id="WP_344055725.1">
    <property type="nucleotide sequence ID" value="NZ_BAAAPK010000001.1"/>
</dbReference>
<dbReference type="Proteomes" id="UP001500596">
    <property type="component" value="Unassembled WGS sequence"/>
</dbReference>
<dbReference type="GO" id="GO:0032259">
    <property type="term" value="P:methylation"/>
    <property type="evidence" value="ECO:0007669"/>
    <property type="project" value="UniProtKB-KW"/>
</dbReference>
<keyword evidence="1" id="KW-0489">Methyltransferase</keyword>
<dbReference type="Pfam" id="PF13489">
    <property type="entry name" value="Methyltransf_23"/>
    <property type="match status" value="1"/>
</dbReference>
<organism evidence="1 2">
    <name type="scientific">Microbacterium lacus</name>
    <dbReference type="NCBI Taxonomy" id="415217"/>
    <lineage>
        <taxon>Bacteria</taxon>
        <taxon>Bacillati</taxon>
        <taxon>Actinomycetota</taxon>
        <taxon>Actinomycetes</taxon>
        <taxon>Micrococcales</taxon>
        <taxon>Microbacteriaceae</taxon>
        <taxon>Microbacterium</taxon>
    </lineage>
</organism>
<sequence>MSAVVAFGAGGDEPYALLLRAAEGGRLALRRVGDASPTLHVDVTEWRAPANVTDRDVLTGLSGPLLDVGCGPGRMVRAAEEIGLAALGVDISAHAARHAAADGTPVLRRSVFERLPLEGSWASILLMDGNIGIGGDPRTLLERCGELLAPGGVVLVEVDRDPELDESAVYTAVAEDGRESGVFPWARIGAVPLVRLALECGFIAAGAWAAGDRRFVQVRTPGRAR</sequence>
<dbReference type="Gene3D" id="3.40.50.150">
    <property type="entry name" value="Vaccinia Virus protein VP39"/>
    <property type="match status" value="1"/>
</dbReference>
<dbReference type="InterPro" id="IPR029063">
    <property type="entry name" value="SAM-dependent_MTases_sf"/>
</dbReference>
<dbReference type="GO" id="GO:0008168">
    <property type="term" value="F:methyltransferase activity"/>
    <property type="evidence" value="ECO:0007669"/>
    <property type="project" value="UniProtKB-KW"/>
</dbReference>
<evidence type="ECO:0000313" key="2">
    <source>
        <dbReference type="Proteomes" id="UP001500596"/>
    </source>
</evidence>
<proteinExistence type="predicted"/>
<keyword evidence="1" id="KW-0808">Transferase</keyword>
<evidence type="ECO:0000313" key="1">
    <source>
        <dbReference type="EMBL" id="GAA1684493.1"/>
    </source>
</evidence>
<keyword evidence="2" id="KW-1185">Reference proteome</keyword>
<comment type="caution">
    <text evidence="1">The sequence shown here is derived from an EMBL/GenBank/DDBJ whole genome shotgun (WGS) entry which is preliminary data.</text>
</comment>
<dbReference type="EMBL" id="BAAAPK010000001">
    <property type="protein sequence ID" value="GAA1684493.1"/>
    <property type="molecule type" value="Genomic_DNA"/>
</dbReference>
<gene>
    <name evidence="1" type="ORF">GCM10009807_30360</name>
</gene>
<reference evidence="1 2" key="1">
    <citation type="journal article" date="2019" name="Int. J. Syst. Evol. Microbiol.">
        <title>The Global Catalogue of Microorganisms (GCM) 10K type strain sequencing project: providing services to taxonomists for standard genome sequencing and annotation.</title>
        <authorList>
            <consortium name="The Broad Institute Genomics Platform"/>
            <consortium name="The Broad Institute Genome Sequencing Center for Infectious Disease"/>
            <person name="Wu L."/>
            <person name="Ma J."/>
        </authorList>
    </citation>
    <scope>NUCLEOTIDE SEQUENCE [LARGE SCALE GENOMIC DNA]</scope>
    <source>
        <strain evidence="1 2">JCM 15575</strain>
    </source>
</reference>
<name>A0ABN2HAC7_9MICO</name>
<protein>
    <submittedName>
        <fullName evidence="1">Class I SAM-dependent methyltransferase</fullName>
    </submittedName>
</protein>
<dbReference type="SUPFAM" id="SSF53335">
    <property type="entry name" value="S-adenosyl-L-methionine-dependent methyltransferases"/>
    <property type="match status" value="1"/>
</dbReference>
<accession>A0ABN2HAC7</accession>